<evidence type="ECO:0000313" key="1">
    <source>
        <dbReference type="EMBL" id="MDH2006555.1"/>
    </source>
</evidence>
<proteinExistence type="predicted"/>
<evidence type="ECO:0008006" key="3">
    <source>
        <dbReference type="Google" id="ProtNLM"/>
    </source>
</evidence>
<comment type="caution">
    <text evidence="1">The sequence shown here is derived from an EMBL/GenBank/DDBJ whole genome shotgun (WGS) entry which is preliminary data.</text>
</comment>
<sequence length="274" mass="30689">MDVKRVGAAHLTVLDRQQRNRRNAAAKAMRHVLGQQWILAGMLRTQLWAVGRGKAGTAGLALHPVWVQQCMGKELLVQVPLARIGYFMADWLQLGSRRVHTSDFFLAHGDLAPARQDIGRLNVLQEVQDLMAVDWDFRRTPAYAHMVDALGRQCPVVRQQVRLDTVDKVDGYFLRFHALYQSVKSHGLLSNLEVSQRLCEPADREIGIALDRDGSLVKLQGGQHRFALAVALGLEKVPVELRMVHAQALVETCRQHSCSPVQAIERLLQNLCCG</sequence>
<name>A0AA42W4J8_9BURK</name>
<reference evidence="1" key="1">
    <citation type="submission" date="2022-09" db="EMBL/GenBank/DDBJ databases">
        <title>Intensive care unit water sources are persistently colonized with multi-drug resistant bacteria and are the site of extensive horizontal gene transfer of antibiotic resistance genes.</title>
        <authorList>
            <person name="Diorio-Toth L."/>
        </authorList>
    </citation>
    <scope>NUCLEOTIDE SEQUENCE</scope>
    <source>
        <strain evidence="1">GD03686</strain>
    </source>
</reference>
<dbReference type="AlphaFoldDB" id="A0AA42W4J8"/>
<dbReference type="Proteomes" id="UP001161294">
    <property type="component" value="Unassembled WGS sequence"/>
</dbReference>
<dbReference type="RefSeq" id="WP_279841746.1">
    <property type="nucleotide sequence ID" value="NZ_JAOCIB010000025.1"/>
</dbReference>
<accession>A0AA42W4J8</accession>
<organism evidence="1 2">
    <name type="scientific">Comamonas aquatica</name>
    <dbReference type="NCBI Taxonomy" id="225991"/>
    <lineage>
        <taxon>Bacteria</taxon>
        <taxon>Pseudomonadati</taxon>
        <taxon>Pseudomonadota</taxon>
        <taxon>Betaproteobacteria</taxon>
        <taxon>Burkholderiales</taxon>
        <taxon>Comamonadaceae</taxon>
        <taxon>Comamonas</taxon>
    </lineage>
</organism>
<gene>
    <name evidence="1" type="ORF">N5J23_13545</name>
</gene>
<evidence type="ECO:0000313" key="2">
    <source>
        <dbReference type="Proteomes" id="UP001161294"/>
    </source>
</evidence>
<protein>
    <recommendedName>
        <fullName evidence="3">ParB/Sulfiredoxin domain-containing protein</fullName>
    </recommendedName>
</protein>
<dbReference type="EMBL" id="JAOCJW010000028">
    <property type="protein sequence ID" value="MDH2006555.1"/>
    <property type="molecule type" value="Genomic_DNA"/>
</dbReference>